<dbReference type="AlphaFoldDB" id="A0A2P8D518"/>
<evidence type="ECO:0000259" key="3">
    <source>
        <dbReference type="PROSITE" id="PS51000"/>
    </source>
</evidence>
<dbReference type="SMART" id="SM00420">
    <property type="entry name" value="HTH_DEOR"/>
    <property type="match status" value="1"/>
</dbReference>
<comment type="caution">
    <text evidence="4">The sequence shown here is derived from an EMBL/GenBank/DDBJ whole genome shotgun (WGS) entry which is preliminary data.</text>
</comment>
<protein>
    <submittedName>
        <fullName evidence="4">DeoR family transcriptional regulator</fullName>
    </submittedName>
</protein>
<dbReference type="Proteomes" id="UP000240542">
    <property type="component" value="Unassembled WGS sequence"/>
</dbReference>
<dbReference type="PROSITE" id="PS51000">
    <property type="entry name" value="HTH_DEOR_2"/>
    <property type="match status" value="1"/>
</dbReference>
<dbReference type="RefSeq" id="WP_106585308.1">
    <property type="nucleotide sequence ID" value="NZ_PYGA01000018.1"/>
</dbReference>
<dbReference type="SMART" id="SM01134">
    <property type="entry name" value="DeoRC"/>
    <property type="match status" value="1"/>
</dbReference>
<accession>A0A2P8D518</accession>
<dbReference type="InterPro" id="IPR037171">
    <property type="entry name" value="NagB/RpiA_transferase-like"/>
</dbReference>
<dbReference type="SUPFAM" id="SSF46785">
    <property type="entry name" value="Winged helix' DNA-binding domain"/>
    <property type="match status" value="1"/>
</dbReference>
<gene>
    <name evidence="4" type="ORF">CLV63_11858</name>
</gene>
<dbReference type="Gene3D" id="1.10.10.10">
    <property type="entry name" value="Winged helix-like DNA-binding domain superfamily/Winged helix DNA-binding domain"/>
    <property type="match status" value="1"/>
</dbReference>
<evidence type="ECO:0000313" key="5">
    <source>
        <dbReference type="Proteomes" id="UP000240542"/>
    </source>
</evidence>
<dbReference type="PANTHER" id="PTHR30363:SF44">
    <property type="entry name" value="AGA OPERON TRANSCRIPTIONAL REPRESSOR-RELATED"/>
    <property type="match status" value="1"/>
</dbReference>
<dbReference type="EMBL" id="PYGA01000018">
    <property type="protein sequence ID" value="PSK92299.1"/>
    <property type="molecule type" value="Genomic_DNA"/>
</dbReference>
<dbReference type="Pfam" id="PF08220">
    <property type="entry name" value="HTH_DeoR"/>
    <property type="match status" value="1"/>
</dbReference>
<dbReference type="InterPro" id="IPR014036">
    <property type="entry name" value="DeoR-like_C"/>
</dbReference>
<dbReference type="InterPro" id="IPR036390">
    <property type="entry name" value="WH_DNA-bd_sf"/>
</dbReference>
<keyword evidence="5" id="KW-1185">Reference proteome</keyword>
<evidence type="ECO:0000256" key="1">
    <source>
        <dbReference type="ARBA" id="ARBA00023015"/>
    </source>
</evidence>
<dbReference type="InterPro" id="IPR001034">
    <property type="entry name" value="DeoR_HTH"/>
</dbReference>
<feature type="domain" description="HTH deoR-type" evidence="3">
    <location>
        <begin position="1"/>
        <end position="54"/>
    </location>
</feature>
<dbReference type="PRINTS" id="PR00037">
    <property type="entry name" value="HTHLACR"/>
</dbReference>
<organism evidence="4 5">
    <name type="scientific">Murinocardiopsis flavida</name>
    <dbReference type="NCBI Taxonomy" id="645275"/>
    <lineage>
        <taxon>Bacteria</taxon>
        <taxon>Bacillati</taxon>
        <taxon>Actinomycetota</taxon>
        <taxon>Actinomycetes</taxon>
        <taxon>Streptosporangiales</taxon>
        <taxon>Nocardiopsidaceae</taxon>
        <taxon>Murinocardiopsis</taxon>
    </lineage>
</organism>
<evidence type="ECO:0000256" key="2">
    <source>
        <dbReference type="ARBA" id="ARBA00023163"/>
    </source>
</evidence>
<proteinExistence type="predicted"/>
<dbReference type="PANTHER" id="PTHR30363">
    <property type="entry name" value="HTH-TYPE TRANSCRIPTIONAL REGULATOR SRLR-RELATED"/>
    <property type="match status" value="1"/>
</dbReference>
<evidence type="ECO:0000313" key="4">
    <source>
        <dbReference type="EMBL" id="PSK92299.1"/>
    </source>
</evidence>
<dbReference type="GO" id="GO:0003700">
    <property type="term" value="F:DNA-binding transcription factor activity"/>
    <property type="evidence" value="ECO:0007669"/>
    <property type="project" value="InterPro"/>
</dbReference>
<dbReference type="OrthoDB" id="7688673at2"/>
<keyword evidence="1" id="KW-0805">Transcription regulation</keyword>
<dbReference type="InterPro" id="IPR036388">
    <property type="entry name" value="WH-like_DNA-bd_sf"/>
</dbReference>
<sequence length="256" mass="27187">MARYERLFDAVVDGVQRVEDLAVLLEISPSTVRRALTELEQAGRVVRTHGGAVPVPAGAAELSWTDKQRRNAPAKRAIADHAAGLVDDDHVVILDAGSTTTFIAERLAERSGLAVITNGMGPMIALQHAEGVDLTVVGGRLRRRRGSLVGDHARAVLERVTADIVFVGVDGLDPGRGLNCPNPEIGGLKELLMRSARRTVLVTDSAKVGAAPFHHWALIPGPYTLVTDSAISDDARAALDADPQCESVVLPPRTSP</sequence>
<reference evidence="4 5" key="1">
    <citation type="submission" date="2018-03" db="EMBL/GenBank/DDBJ databases">
        <title>Genomic Encyclopedia of Archaeal and Bacterial Type Strains, Phase II (KMG-II): from individual species to whole genera.</title>
        <authorList>
            <person name="Goeker M."/>
        </authorList>
    </citation>
    <scope>NUCLEOTIDE SEQUENCE [LARGE SCALE GENOMIC DNA]</scope>
    <source>
        <strain evidence="4 5">DSM 45312</strain>
    </source>
</reference>
<dbReference type="SUPFAM" id="SSF100950">
    <property type="entry name" value="NagB/RpiA/CoA transferase-like"/>
    <property type="match status" value="1"/>
</dbReference>
<dbReference type="InterPro" id="IPR050313">
    <property type="entry name" value="Carb_Metab_HTH_regulators"/>
</dbReference>
<name>A0A2P8D518_9ACTN</name>
<keyword evidence="2" id="KW-0804">Transcription</keyword>
<dbReference type="Gene3D" id="3.40.50.1360">
    <property type="match status" value="1"/>
</dbReference>
<dbReference type="Pfam" id="PF00455">
    <property type="entry name" value="DeoRC"/>
    <property type="match status" value="1"/>
</dbReference>